<feature type="binding site" evidence="10">
    <location>
        <position position="273"/>
    </location>
    <ligand>
        <name>Mg(2+)</name>
        <dbReference type="ChEBI" id="CHEBI:18420"/>
    </ligand>
</feature>
<feature type="region of interest" description="Disordered" evidence="11">
    <location>
        <begin position="1"/>
        <end position="22"/>
    </location>
</feature>
<dbReference type="RefSeq" id="WP_091938532.1">
    <property type="nucleotide sequence ID" value="NZ_FNCY01000012.1"/>
</dbReference>
<dbReference type="STRING" id="83767.SAMN05660652_02805"/>
<accession>A0A1G8HI22</accession>
<dbReference type="InterPro" id="IPR035807">
    <property type="entry name" value="PDC_E1_N"/>
</dbReference>
<evidence type="ECO:0000256" key="6">
    <source>
        <dbReference type="ARBA" id="ARBA00023052"/>
    </source>
</evidence>
<evidence type="ECO:0000259" key="14">
    <source>
        <dbReference type="Pfam" id="PF22613"/>
    </source>
</evidence>
<keyword evidence="7 9" id="KW-0670">Pyruvate</keyword>
<evidence type="ECO:0000256" key="9">
    <source>
        <dbReference type="PIRNR" id="PIRNR000156"/>
    </source>
</evidence>
<dbReference type="Pfam" id="PF17831">
    <property type="entry name" value="PDH_E1_M"/>
    <property type="match status" value="1"/>
</dbReference>
<dbReference type="InterPro" id="IPR055152">
    <property type="entry name" value="Transketolase-like_C_2"/>
</dbReference>
<protein>
    <recommendedName>
        <fullName evidence="4 9">Pyruvate dehydrogenase E1 component</fullName>
        <ecNumber evidence="3 9">1.2.4.1</ecNumber>
    </recommendedName>
</protein>
<feature type="domain" description="Transketolase N-terminal" evidence="12">
    <location>
        <begin position="201"/>
        <end position="305"/>
    </location>
</feature>
<comment type="function">
    <text evidence="2 9">Component of the pyruvate dehydrogenase (PDH) complex, that catalyzes the overall conversion of pyruvate to acetyl-CoA and CO(2).</text>
</comment>
<dbReference type="AlphaFoldDB" id="A0A1G8HI22"/>
<evidence type="ECO:0000256" key="4">
    <source>
        <dbReference type="ARBA" id="ARBA00017172"/>
    </source>
</evidence>
<evidence type="ECO:0000256" key="3">
    <source>
        <dbReference type="ARBA" id="ARBA00012281"/>
    </source>
</evidence>
<dbReference type="PIRSF" id="PIRSF000156">
    <property type="entry name" value="Pyruvate_dh_E1"/>
    <property type="match status" value="1"/>
</dbReference>
<feature type="domain" description="Transketolase-like C-terminal" evidence="14">
    <location>
        <begin position="724"/>
        <end position="857"/>
    </location>
</feature>
<sequence length="901" mass="99339">MNLANVPPYADAAGIRPDTDSDETQDWIASLADVIARDGVARAEFLVDRLIETGRAAGGRFHTRHTTPYRNTIPVEAQPPYPGDLDLEMRITAIHRWNALVMVMRANQAHAELGGHIATYASSADLFEVGFNHFFRAPSESHPGDLVYFQPHSAPGVYARAFLEGRLSEDRLNYFRREVSGGIGRGLSSYPHPTLMPDFWQFPTGSMGLGLLTAIYQARFQHYLQRRGLAPASDRKVWAFVGDGEMDEPESMAGISIAAREQLDNLILVVNCNLQRLDGPVRGNGNIVQELETLFAGAGWNVVKCLWGSNWDVLFARDRDGWILRRMAEAVDGEFQKLSATDGHYNREHFFSRYPELAALVANMSDRDIDALMRGGHDPVKIYAAYAAAMACRGQPTVILAQTTKGFGMGASGQGANTSHQIKKLARDDMVRFRERFGLPLSDRDIDEARFYHPGTESAELRYLQVRRAALGGALPQRQALAAPVPAPADEVFVPLREDSGDRPVSTTMSFVRLLSRLMRDPAVGARVVPIVTDEARTFGMQDLFRQVGIYSPWGQRYTPEDAGQLAFYREDVAGQILEEGITEAGAMGSWIAAGTAWSHSAQPMLPCYIFYSMFGFQRVADLIWCAADSQARGFLFGATAGRTTLSGEGLQHEDGQSHVYAATVPNCRAYDPAFSYEVAVIVEDGIRRMLGAGENAFYYVTLYNENMPQPGLPEGAEAGIRQGLYRLRVSACDAAWPRVQLLGSGSILREVLAAADRLEAEFGVAADVWSATSYGELRRDGIDCDRWNLLHPDQPARVPYVTAQLAATRGPVIAASDFIRAYPDLIRNWIPRAYTVLGTDGFGRSDTRVALRDFFEADARYIVLAALRGLADDGVIARTVVADALRRLGIDAEKPDPRHC</sequence>
<evidence type="ECO:0000256" key="2">
    <source>
        <dbReference type="ARBA" id="ARBA00003157"/>
    </source>
</evidence>
<dbReference type="SUPFAM" id="SSF52922">
    <property type="entry name" value="TK C-terminal domain-like"/>
    <property type="match status" value="1"/>
</dbReference>
<keyword evidence="16" id="KW-1185">Reference proteome</keyword>
<comment type="cofactor">
    <cofactor evidence="1 9">
        <name>thiamine diphosphate</name>
        <dbReference type="ChEBI" id="CHEBI:58937"/>
    </cofactor>
</comment>
<evidence type="ECO:0000259" key="12">
    <source>
        <dbReference type="Pfam" id="PF00456"/>
    </source>
</evidence>
<dbReference type="InterPro" id="IPR041621">
    <property type="entry name" value="PDH_E1_M"/>
</dbReference>
<dbReference type="InterPro" id="IPR051157">
    <property type="entry name" value="PDH/Transketolase"/>
</dbReference>
<dbReference type="GO" id="GO:0046872">
    <property type="term" value="F:metal ion binding"/>
    <property type="evidence" value="ECO:0007669"/>
    <property type="project" value="UniProtKB-KW"/>
</dbReference>
<dbReference type="Pfam" id="PF22613">
    <property type="entry name" value="Transketolase_C_1"/>
    <property type="match status" value="1"/>
</dbReference>
<organism evidence="15 16">
    <name type="scientific">Propionivibrio dicarboxylicus</name>
    <dbReference type="NCBI Taxonomy" id="83767"/>
    <lineage>
        <taxon>Bacteria</taxon>
        <taxon>Pseudomonadati</taxon>
        <taxon>Pseudomonadota</taxon>
        <taxon>Betaproteobacteria</taxon>
        <taxon>Rhodocyclales</taxon>
        <taxon>Rhodocyclaceae</taxon>
        <taxon>Propionivibrio</taxon>
    </lineage>
</organism>
<dbReference type="InterPro" id="IPR004660">
    <property type="entry name" value="PDH_E1"/>
</dbReference>
<dbReference type="InterPro" id="IPR009014">
    <property type="entry name" value="Transketo_C/PFOR_II"/>
</dbReference>
<dbReference type="GO" id="GO:0004739">
    <property type="term" value="F:pyruvate dehydrogenase (acetyl-transferring) activity"/>
    <property type="evidence" value="ECO:0007669"/>
    <property type="project" value="UniProtKB-EC"/>
</dbReference>
<evidence type="ECO:0000259" key="13">
    <source>
        <dbReference type="Pfam" id="PF17831"/>
    </source>
</evidence>
<evidence type="ECO:0000256" key="8">
    <source>
        <dbReference type="ARBA" id="ARBA00051231"/>
    </source>
</evidence>
<evidence type="ECO:0000256" key="7">
    <source>
        <dbReference type="ARBA" id="ARBA00023317"/>
    </source>
</evidence>
<comment type="cofactor">
    <cofactor evidence="10">
        <name>Mg(2+)</name>
        <dbReference type="ChEBI" id="CHEBI:18420"/>
    </cofactor>
</comment>
<evidence type="ECO:0000256" key="10">
    <source>
        <dbReference type="PIRSR" id="PIRSR000156-1"/>
    </source>
</evidence>
<name>A0A1G8HI22_9RHOO</name>
<evidence type="ECO:0000256" key="5">
    <source>
        <dbReference type="ARBA" id="ARBA00023002"/>
    </source>
</evidence>
<dbReference type="NCBIfam" id="TIGR00759">
    <property type="entry name" value="aceE"/>
    <property type="match status" value="1"/>
</dbReference>
<dbReference type="Pfam" id="PF00456">
    <property type="entry name" value="Transketolase_N"/>
    <property type="match status" value="1"/>
</dbReference>
<evidence type="ECO:0000256" key="1">
    <source>
        <dbReference type="ARBA" id="ARBA00001964"/>
    </source>
</evidence>
<evidence type="ECO:0000313" key="15">
    <source>
        <dbReference type="EMBL" id="SDI06303.1"/>
    </source>
</evidence>
<dbReference type="SUPFAM" id="SSF52518">
    <property type="entry name" value="Thiamin diphosphate-binding fold (THDP-binding)"/>
    <property type="match status" value="2"/>
</dbReference>
<evidence type="ECO:0000256" key="11">
    <source>
        <dbReference type="SAM" id="MobiDB-lite"/>
    </source>
</evidence>
<keyword evidence="6 9" id="KW-0786">Thiamine pyrophosphate</keyword>
<dbReference type="InterPro" id="IPR005474">
    <property type="entry name" value="Transketolase_N"/>
</dbReference>
<keyword evidence="10" id="KW-0479">Metal-binding</keyword>
<keyword evidence="5 9" id="KW-0560">Oxidoreductase</keyword>
<evidence type="ECO:0000313" key="16">
    <source>
        <dbReference type="Proteomes" id="UP000198607"/>
    </source>
</evidence>
<dbReference type="CDD" id="cd02017">
    <property type="entry name" value="TPP_E1_EcPDC_like"/>
    <property type="match status" value="1"/>
</dbReference>
<dbReference type="EC" id="1.2.4.1" evidence="3 9"/>
<dbReference type="EMBL" id="FNCY01000012">
    <property type="protein sequence ID" value="SDI06303.1"/>
    <property type="molecule type" value="Genomic_DNA"/>
</dbReference>
<dbReference type="PANTHER" id="PTHR43825:SF3">
    <property type="entry name" value="PYRUVATE DEHYDROGENASE E1 COMPONENT"/>
    <property type="match status" value="1"/>
</dbReference>
<reference evidence="15 16" key="1">
    <citation type="submission" date="2016-10" db="EMBL/GenBank/DDBJ databases">
        <authorList>
            <person name="de Groot N.N."/>
        </authorList>
    </citation>
    <scope>NUCLEOTIDE SEQUENCE [LARGE SCALE GENOMIC DNA]</scope>
    <source>
        <strain evidence="15 16">DSM 5885</strain>
    </source>
</reference>
<feature type="binding site" evidence="10">
    <location>
        <position position="243"/>
    </location>
    <ligand>
        <name>Mg(2+)</name>
        <dbReference type="ChEBI" id="CHEBI:18420"/>
    </ligand>
</feature>
<dbReference type="OrthoDB" id="9759664at2"/>
<proteinExistence type="predicted"/>
<feature type="domain" description="Pyruvate dehydrogenase E1 component middle" evidence="13">
    <location>
        <begin position="488"/>
        <end position="710"/>
    </location>
</feature>
<comment type="catalytic activity">
    <reaction evidence="8 9">
        <text>N(6)-[(R)-lipoyl]-L-lysyl-[protein] + pyruvate + H(+) = N(6)-[(R)-S(8)-acetyldihydrolipoyl]-L-lysyl-[protein] + CO2</text>
        <dbReference type="Rhea" id="RHEA:19189"/>
        <dbReference type="Rhea" id="RHEA-COMP:10474"/>
        <dbReference type="Rhea" id="RHEA-COMP:10478"/>
        <dbReference type="ChEBI" id="CHEBI:15361"/>
        <dbReference type="ChEBI" id="CHEBI:15378"/>
        <dbReference type="ChEBI" id="CHEBI:16526"/>
        <dbReference type="ChEBI" id="CHEBI:83099"/>
        <dbReference type="ChEBI" id="CHEBI:83111"/>
        <dbReference type="EC" id="1.2.4.1"/>
    </reaction>
</comment>
<dbReference type="Gene3D" id="3.40.50.920">
    <property type="match status" value="1"/>
</dbReference>
<dbReference type="FunFam" id="3.40.50.970:FF:000011">
    <property type="entry name" value="Pyruvate dehydrogenase E1 component"/>
    <property type="match status" value="1"/>
</dbReference>
<feature type="binding site" evidence="10">
    <location>
        <position position="275"/>
    </location>
    <ligand>
        <name>Mg(2+)</name>
        <dbReference type="ChEBI" id="CHEBI:18420"/>
    </ligand>
</feature>
<keyword evidence="10" id="KW-0460">Magnesium</keyword>
<dbReference type="PANTHER" id="PTHR43825">
    <property type="entry name" value="PYRUVATE DEHYDROGENASE E1 COMPONENT"/>
    <property type="match status" value="1"/>
</dbReference>
<gene>
    <name evidence="15" type="ORF">SAMN05660652_02805</name>
</gene>
<dbReference type="Gene3D" id="3.40.50.970">
    <property type="match status" value="2"/>
</dbReference>
<dbReference type="InterPro" id="IPR029061">
    <property type="entry name" value="THDP-binding"/>
</dbReference>
<dbReference type="Proteomes" id="UP000198607">
    <property type="component" value="Unassembled WGS sequence"/>
</dbReference>